<dbReference type="Proteomes" id="UP001580928">
    <property type="component" value="Unassembled WGS sequence"/>
</dbReference>
<evidence type="ECO:0000256" key="1">
    <source>
        <dbReference type="SAM" id="SignalP"/>
    </source>
</evidence>
<dbReference type="Pfam" id="PF17164">
    <property type="entry name" value="DUF5122"/>
    <property type="match status" value="4"/>
</dbReference>
<dbReference type="Gene3D" id="2.60.40.10">
    <property type="entry name" value="Immunoglobulins"/>
    <property type="match status" value="1"/>
</dbReference>
<dbReference type="PROSITE" id="PS51257">
    <property type="entry name" value="PROKAR_LIPOPROTEIN"/>
    <property type="match status" value="1"/>
</dbReference>
<proteinExistence type="predicted"/>
<dbReference type="InterPro" id="IPR013783">
    <property type="entry name" value="Ig-like_fold"/>
</dbReference>
<dbReference type="Pfam" id="PF16400">
    <property type="entry name" value="DUF5008"/>
    <property type="match status" value="1"/>
</dbReference>
<keyword evidence="4" id="KW-1185">Reference proteome</keyword>
<protein>
    <submittedName>
        <fullName evidence="3">DUF5008 domain-containing protein</fullName>
    </submittedName>
</protein>
<feature type="domain" description="DUF5008" evidence="2">
    <location>
        <begin position="29"/>
        <end position="121"/>
    </location>
</feature>
<evidence type="ECO:0000313" key="3">
    <source>
        <dbReference type="EMBL" id="MFB5945245.1"/>
    </source>
</evidence>
<comment type="caution">
    <text evidence="3">The sequence shown here is derived from an EMBL/GenBank/DDBJ whole genome shotgun (WGS) entry which is preliminary data.</text>
</comment>
<reference evidence="3 4" key="1">
    <citation type="submission" date="2024-04" db="EMBL/GenBank/DDBJ databases">
        <title>Albibacterium profundi sp. nov., isolated from sediment of the Challenger Deep of Mariana Trench.</title>
        <authorList>
            <person name="Wang Y."/>
        </authorList>
    </citation>
    <scope>NUCLEOTIDE SEQUENCE [LARGE SCALE GENOMIC DNA]</scope>
    <source>
        <strain evidence="3 4">RHL897</strain>
    </source>
</reference>
<name>A0ABV5CF48_9SPHI</name>
<evidence type="ECO:0000259" key="2">
    <source>
        <dbReference type="Pfam" id="PF16400"/>
    </source>
</evidence>
<evidence type="ECO:0000313" key="4">
    <source>
        <dbReference type="Proteomes" id="UP001580928"/>
    </source>
</evidence>
<feature type="signal peptide" evidence="1">
    <location>
        <begin position="1"/>
        <end position="24"/>
    </location>
</feature>
<dbReference type="InterPro" id="IPR032175">
    <property type="entry name" value="DUF5008"/>
</dbReference>
<gene>
    <name evidence="3" type="ORF">WKR92_05345</name>
</gene>
<sequence>MKFFHNKGVSVILLSILLSAIFTACQNKEIIGEDPYAGGKEALGVRFIGDYPTPESGLPGSSVTFSVEGLAAWEGKFDFFINDEPAEVMSVTDSTIQVIVPEEASSGGASISLEGQVFFGPRFNIEGNVSLDENYEVVNGTNSPVQDLIDFQSGYVLVGSFTNFENKAGAGTWINRIVSISSLGAYQENINSTKGANGTLLSINRLSDGKYIVSGAFNSYNDIGGINGITRLNADFSIDSIRKEMINLTPDEPLNGWDTVATFNGGVFGTVLKSFVSQTPDKGEQITVVGDFRQYGSYYYERATRDYQPMDIVTVPQVVRMDTHGKIDSTYNFDKAAGKFNLGGNGFVLDAVQTADNKIVLVGSFTTFHGESANYIVMLDEDGHVDPAFNVGSGANDVVSSIEYDPVSDTYLLVGAFSSFNGQQANRIVRINGDGAIDQSFEVSEFEGGEPNFAYQLKSGMIIVSGTFEKYNNITRRGFLILNNDGTVTQKYNNVGAFEGKIHKVVETSSTLGHPAVLLIGYIGKFNDQDAGNIIRVEIKNN</sequence>
<organism evidence="3 4">
    <name type="scientific">Albibacterium profundi</name>
    <dbReference type="NCBI Taxonomy" id="3134906"/>
    <lineage>
        <taxon>Bacteria</taxon>
        <taxon>Pseudomonadati</taxon>
        <taxon>Bacteroidota</taxon>
        <taxon>Sphingobacteriia</taxon>
        <taxon>Sphingobacteriales</taxon>
        <taxon>Sphingobacteriaceae</taxon>
        <taxon>Albibacterium</taxon>
    </lineage>
</organism>
<accession>A0ABV5CF48</accession>
<dbReference type="Gene3D" id="2.80.10.50">
    <property type="match status" value="1"/>
</dbReference>
<keyword evidence="1" id="KW-0732">Signal</keyword>
<dbReference type="InterPro" id="IPR013431">
    <property type="entry name" value="Delta_60_rpt"/>
</dbReference>
<feature type="chain" id="PRO_5045336362" evidence="1">
    <location>
        <begin position="25"/>
        <end position="542"/>
    </location>
</feature>
<dbReference type="EMBL" id="JBBVGT010000002">
    <property type="protein sequence ID" value="MFB5945245.1"/>
    <property type="molecule type" value="Genomic_DNA"/>
</dbReference>
<dbReference type="RefSeq" id="WP_375556788.1">
    <property type="nucleotide sequence ID" value="NZ_JBBVGT010000002.1"/>
</dbReference>